<feature type="non-terminal residue" evidence="2">
    <location>
        <position position="1"/>
    </location>
</feature>
<gene>
    <name evidence="2" type="ORF">AS27_04224</name>
</gene>
<proteinExistence type="predicted"/>
<organism evidence="2 3">
    <name type="scientific">Aptenodytes forsteri</name>
    <name type="common">Emperor penguin</name>
    <dbReference type="NCBI Taxonomy" id="9233"/>
    <lineage>
        <taxon>Eukaryota</taxon>
        <taxon>Metazoa</taxon>
        <taxon>Chordata</taxon>
        <taxon>Craniata</taxon>
        <taxon>Vertebrata</taxon>
        <taxon>Euteleostomi</taxon>
        <taxon>Archelosauria</taxon>
        <taxon>Archosauria</taxon>
        <taxon>Dinosauria</taxon>
        <taxon>Saurischia</taxon>
        <taxon>Theropoda</taxon>
        <taxon>Coelurosauria</taxon>
        <taxon>Aves</taxon>
        <taxon>Neognathae</taxon>
        <taxon>Neoaves</taxon>
        <taxon>Aequornithes</taxon>
        <taxon>Sphenisciformes</taxon>
        <taxon>Spheniscidae</taxon>
        <taxon>Aptenodytes</taxon>
    </lineage>
</organism>
<accession>A0A087QHF9</accession>
<evidence type="ECO:0000313" key="2">
    <source>
        <dbReference type="EMBL" id="KFM00663.1"/>
    </source>
</evidence>
<sequence length="62" mass="6985">LLSQTPLQTRDHGTEDGVTEDESSDVVPDQAALAYDLPDIKPHQHLRGHQTVPQRFLKEKKP</sequence>
<keyword evidence="3" id="KW-1185">Reference proteome</keyword>
<evidence type="ECO:0000256" key="1">
    <source>
        <dbReference type="SAM" id="MobiDB-lite"/>
    </source>
</evidence>
<protein>
    <submittedName>
        <fullName evidence="2">Uncharacterized protein</fullName>
    </submittedName>
</protein>
<name>A0A087QHF9_APTFO</name>
<dbReference type="Proteomes" id="UP000053286">
    <property type="component" value="Unassembled WGS sequence"/>
</dbReference>
<reference evidence="2 3" key="1">
    <citation type="submission" date="2014-04" db="EMBL/GenBank/DDBJ databases">
        <title>Genome evolution of avian class.</title>
        <authorList>
            <person name="Zhang G."/>
            <person name="Li C."/>
        </authorList>
    </citation>
    <scope>NUCLEOTIDE SEQUENCE [LARGE SCALE GENOMIC DNA]</scope>
    <source>
        <strain evidence="2">BGI_AS27</strain>
    </source>
</reference>
<dbReference type="AlphaFoldDB" id="A0A087QHF9"/>
<evidence type="ECO:0000313" key="3">
    <source>
        <dbReference type="Proteomes" id="UP000053286"/>
    </source>
</evidence>
<feature type="region of interest" description="Disordered" evidence="1">
    <location>
        <begin position="1"/>
        <end position="26"/>
    </location>
</feature>
<dbReference type="EMBL" id="KL225596">
    <property type="protein sequence ID" value="KFM00663.1"/>
    <property type="molecule type" value="Genomic_DNA"/>
</dbReference>
<feature type="non-terminal residue" evidence="2">
    <location>
        <position position="62"/>
    </location>
</feature>